<dbReference type="Proteomes" id="UP000001568">
    <property type="component" value="Chromosome 14"/>
</dbReference>
<dbReference type="Gramene" id="ABO99786">
    <property type="protein sequence ID" value="ABO99786"/>
    <property type="gene ID" value="OSTLU_27575"/>
</dbReference>
<sequence>MGCCASAPYDDLATVDERRAMALKAAEARNKQSEMRGIKSEAMASKVRASKAAAARTSGDAHGDRKSEQMARDWAS</sequence>
<dbReference type="RefSeq" id="XP_001421493.1">
    <property type="nucleotide sequence ID" value="XM_001421456.1"/>
</dbReference>
<protein>
    <recommendedName>
        <fullName evidence="7">Small VCP/p97-interacting protein</fullName>
    </recommendedName>
</protein>
<dbReference type="InterPro" id="IPR031632">
    <property type="entry name" value="SVIP"/>
</dbReference>
<evidence type="ECO:0000256" key="4">
    <source>
        <dbReference type="SAM" id="MobiDB-lite"/>
    </source>
</evidence>
<dbReference type="KEGG" id="olu:OSTLU_27575"/>
<evidence type="ECO:0000256" key="3">
    <source>
        <dbReference type="ARBA" id="ARBA00023288"/>
    </source>
</evidence>
<dbReference type="HOGENOM" id="CLU_2658959_0_0_1"/>
<dbReference type="AlphaFoldDB" id="A4S7P9"/>
<name>A4S7P9_OSTLU</name>
<proteinExistence type="predicted"/>
<evidence type="ECO:0000313" key="6">
    <source>
        <dbReference type="Proteomes" id="UP000001568"/>
    </source>
</evidence>
<keyword evidence="3" id="KW-0449">Lipoprotein</keyword>
<evidence type="ECO:0000256" key="1">
    <source>
        <dbReference type="ARBA" id="ARBA00022707"/>
    </source>
</evidence>
<dbReference type="GeneID" id="5005467"/>
<keyword evidence="2" id="KW-0564">Palmitate</keyword>
<keyword evidence="1" id="KW-0519">Myristate</keyword>
<feature type="compositionally biased region" description="Basic and acidic residues" evidence="4">
    <location>
        <begin position="26"/>
        <end position="39"/>
    </location>
</feature>
<gene>
    <name evidence="5" type="ORF">OSTLU_27575</name>
</gene>
<reference evidence="5 6" key="1">
    <citation type="journal article" date="2007" name="Proc. Natl. Acad. Sci. U.S.A.">
        <title>The tiny eukaryote Ostreococcus provides genomic insights into the paradox of plankton speciation.</title>
        <authorList>
            <person name="Palenik B."/>
            <person name="Grimwood J."/>
            <person name="Aerts A."/>
            <person name="Rouze P."/>
            <person name="Salamov A."/>
            <person name="Putnam N."/>
            <person name="Dupont C."/>
            <person name="Jorgensen R."/>
            <person name="Derelle E."/>
            <person name="Rombauts S."/>
            <person name="Zhou K."/>
            <person name="Otillar R."/>
            <person name="Merchant S.S."/>
            <person name="Podell S."/>
            <person name="Gaasterland T."/>
            <person name="Napoli C."/>
            <person name="Gendler K."/>
            <person name="Manuell A."/>
            <person name="Tai V."/>
            <person name="Vallon O."/>
            <person name="Piganeau G."/>
            <person name="Jancek S."/>
            <person name="Heijde M."/>
            <person name="Jabbari K."/>
            <person name="Bowler C."/>
            <person name="Lohr M."/>
            <person name="Robbens S."/>
            <person name="Werner G."/>
            <person name="Dubchak I."/>
            <person name="Pazour G.J."/>
            <person name="Ren Q."/>
            <person name="Paulsen I."/>
            <person name="Delwiche C."/>
            <person name="Schmutz J."/>
            <person name="Rokhsar D."/>
            <person name="Van de Peer Y."/>
            <person name="Moreau H."/>
            <person name="Grigoriev I.V."/>
        </authorList>
    </citation>
    <scope>NUCLEOTIDE SEQUENCE [LARGE SCALE GENOMIC DNA]</scope>
    <source>
        <strain evidence="5 6">CCE9901</strain>
    </source>
</reference>
<dbReference type="EMBL" id="CP000594">
    <property type="protein sequence ID" value="ABO99786.1"/>
    <property type="molecule type" value="Genomic_DNA"/>
</dbReference>
<evidence type="ECO:0000256" key="2">
    <source>
        <dbReference type="ARBA" id="ARBA00023139"/>
    </source>
</evidence>
<feature type="compositionally biased region" description="Low complexity" evidence="4">
    <location>
        <begin position="42"/>
        <end position="56"/>
    </location>
</feature>
<accession>A4S7P9</accession>
<dbReference type="Pfam" id="PF15811">
    <property type="entry name" value="SVIP"/>
    <property type="match status" value="1"/>
</dbReference>
<feature type="compositionally biased region" description="Basic and acidic residues" evidence="4">
    <location>
        <begin position="59"/>
        <end position="76"/>
    </location>
</feature>
<keyword evidence="6" id="KW-1185">Reference proteome</keyword>
<evidence type="ECO:0000313" key="5">
    <source>
        <dbReference type="EMBL" id="ABO99786.1"/>
    </source>
</evidence>
<organism evidence="5 6">
    <name type="scientific">Ostreococcus lucimarinus (strain CCE9901)</name>
    <dbReference type="NCBI Taxonomy" id="436017"/>
    <lineage>
        <taxon>Eukaryota</taxon>
        <taxon>Viridiplantae</taxon>
        <taxon>Chlorophyta</taxon>
        <taxon>Mamiellophyceae</taxon>
        <taxon>Mamiellales</taxon>
        <taxon>Bathycoccaceae</taxon>
        <taxon>Ostreococcus</taxon>
    </lineage>
</organism>
<feature type="region of interest" description="Disordered" evidence="4">
    <location>
        <begin position="26"/>
        <end position="76"/>
    </location>
</feature>
<evidence type="ECO:0008006" key="7">
    <source>
        <dbReference type="Google" id="ProtNLM"/>
    </source>
</evidence>